<name>A0A0F9HVP0_9ZZZZ</name>
<dbReference type="SMART" id="SM00790">
    <property type="entry name" value="AFOR_N"/>
    <property type="match status" value="1"/>
</dbReference>
<dbReference type="EMBL" id="LAZR01014038">
    <property type="protein sequence ID" value="KKM19227.1"/>
    <property type="molecule type" value="Genomic_DNA"/>
</dbReference>
<organism evidence="2">
    <name type="scientific">marine sediment metagenome</name>
    <dbReference type="NCBI Taxonomy" id="412755"/>
    <lineage>
        <taxon>unclassified sequences</taxon>
        <taxon>metagenomes</taxon>
        <taxon>ecological metagenomes</taxon>
    </lineage>
</organism>
<proteinExistence type="predicted"/>
<sequence>MRGHFGAEMKYAGFDAIIIEGRAEAPVILSISDGSVRLLAAPEYWGRSTSETEDMFKESLEDQWVARETFVASIGPAGEKLVPLANIVNDRFLPVGGAGTGAVMGSKNLKAVAVRGKRSLKVADGNRFVQVVNTMINKLNSAPFTSQSMTQWGSAFLVGLCHQKGILPKDNFQHSCATLKNIGTQALEKAFALSSRG</sequence>
<evidence type="ECO:0000313" key="2">
    <source>
        <dbReference type="EMBL" id="KKM19227.1"/>
    </source>
</evidence>
<evidence type="ECO:0000259" key="1">
    <source>
        <dbReference type="SMART" id="SM00790"/>
    </source>
</evidence>
<dbReference type="InterPro" id="IPR013983">
    <property type="entry name" value="Ald_Fedxn_OxRdtase_N"/>
</dbReference>
<protein>
    <recommendedName>
        <fullName evidence="1">Aldehyde ferredoxin oxidoreductase N-terminal domain-containing protein</fullName>
    </recommendedName>
</protein>
<feature type="non-terminal residue" evidence="2">
    <location>
        <position position="197"/>
    </location>
</feature>
<reference evidence="2" key="1">
    <citation type="journal article" date="2015" name="Nature">
        <title>Complex archaea that bridge the gap between prokaryotes and eukaryotes.</title>
        <authorList>
            <person name="Spang A."/>
            <person name="Saw J.H."/>
            <person name="Jorgensen S.L."/>
            <person name="Zaremba-Niedzwiedzka K."/>
            <person name="Martijn J."/>
            <person name="Lind A.E."/>
            <person name="van Eijk R."/>
            <person name="Schleper C."/>
            <person name="Guy L."/>
            <person name="Ettema T.J."/>
        </authorList>
    </citation>
    <scope>NUCLEOTIDE SEQUENCE</scope>
</reference>
<gene>
    <name evidence="2" type="ORF">LCGC14_1657730</name>
</gene>
<dbReference type="SUPFAM" id="SSF56228">
    <property type="entry name" value="Aldehyde ferredoxin oxidoreductase, N-terminal domain"/>
    <property type="match status" value="1"/>
</dbReference>
<dbReference type="PANTHER" id="PTHR30038:SF0">
    <property type="entry name" value="TUNGSTEN-CONTAINING ALDEHYDE FERREDOXIN OXIDOREDUCTASE"/>
    <property type="match status" value="1"/>
</dbReference>
<feature type="domain" description="Aldehyde ferredoxin oxidoreductase N-terminal" evidence="1">
    <location>
        <begin position="1"/>
        <end position="118"/>
    </location>
</feature>
<dbReference type="Gene3D" id="3.60.9.10">
    <property type="entry name" value="Aldehyde ferredoxin oxidoreductase, N-terminal domain"/>
    <property type="match status" value="1"/>
</dbReference>
<comment type="caution">
    <text evidence="2">The sequence shown here is derived from an EMBL/GenBank/DDBJ whole genome shotgun (WGS) entry which is preliminary data.</text>
</comment>
<dbReference type="GO" id="GO:0051536">
    <property type="term" value="F:iron-sulfur cluster binding"/>
    <property type="evidence" value="ECO:0007669"/>
    <property type="project" value="InterPro"/>
</dbReference>
<dbReference type="InterPro" id="IPR036503">
    <property type="entry name" value="Ald_Fedxn_OxRdtase_N_sf"/>
</dbReference>
<dbReference type="Pfam" id="PF02730">
    <property type="entry name" value="AFOR_N"/>
    <property type="match status" value="1"/>
</dbReference>
<accession>A0A0F9HVP0</accession>
<dbReference type="AlphaFoldDB" id="A0A0F9HVP0"/>
<dbReference type="InterPro" id="IPR051919">
    <property type="entry name" value="W-dependent_AOR"/>
</dbReference>
<dbReference type="GO" id="GO:0016625">
    <property type="term" value="F:oxidoreductase activity, acting on the aldehyde or oxo group of donors, iron-sulfur protein as acceptor"/>
    <property type="evidence" value="ECO:0007669"/>
    <property type="project" value="InterPro"/>
</dbReference>
<dbReference type="PANTHER" id="PTHR30038">
    <property type="entry name" value="ALDEHYDE FERREDOXIN OXIDOREDUCTASE"/>
    <property type="match status" value="1"/>
</dbReference>